<reference evidence="3" key="1">
    <citation type="submission" date="2016-06" db="UniProtKB">
        <authorList>
            <consortium name="WormBaseParasite"/>
        </authorList>
    </citation>
    <scope>IDENTIFICATION</scope>
</reference>
<protein>
    <submittedName>
        <fullName evidence="3">RRM domain-containing protein</fullName>
    </submittedName>
</protein>
<evidence type="ECO:0000313" key="2">
    <source>
        <dbReference type="Proteomes" id="UP000271087"/>
    </source>
</evidence>
<proteinExistence type="predicted"/>
<evidence type="ECO:0000313" key="1">
    <source>
        <dbReference type="EMBL" id="VDK87218.1"/>
    </source>
</evidence>
<evidence type="ECO:0000313" key="3">
    <source>
        <dbReference type="WBParaSite" id="nOo.2.0.1.t07769-RA"/>
    </source>
</evidence>
<dbReference type="Proteomes" id="UP000271087">
    <property type="component" value="Unassembled WGS sequence"/>
</dbReference>
<dbReference type="OrthoDB" id="10261055at2759"/>
<organism evidence="3">
    <name type="scientific">Onchocerca ochengi</name>
    <name type="common">Filarial nematode worm</name>
    <dbReference type="NCBI Taxonomy" id="42157"/>
    <lineage>
        <taxon>Eukaryota</taxon>
        <taxon>Metazoa</taxon>
        <taxon>Ecdysozoa</taxon>
        <taxon>Nematoda</taxon>
        <taxon>Chromadorea</taxon>
        <taxon>Rhabditida</taxon>
        <taxon>Spirurina</taxon>
        <taxon>Spiruromorpha</taxon>
        <taxon>Filarioidea</taxon>
        <taxon>Onchocercidae</taxon>
        <taxon>Onchocerca</taxon>
    </lineage>
</organism>
<dbReference type="STRING" id="42157.A0A182EI42"/>
<gene>
    <name evidence="1" type="ORF">NOO_LOCUS7769</name>
</gene>
<dbReference type="AlphaFoldDB" id="A0A182EI42"/>
<dbReference type="WBParaSite" id="nOo.2.0.1.t07769-RA">
    <property type="protein sequence ID" value="nOo.2.0.1.t07769-RA"/>
    <property type="gene ID" value="nOo.2.0.1.g07769"/>
</dbReference>
<reference evidence="1 2" key="2">
    <citation type="submission" date="2018-08" db="EMBL/GenBank/DDBJ databases">
        <authorList>
            <person name="Laetsch R D."/>
            <person name="Stevens L."/>
            <person name="Kumar S."/>
            <person name="Blaxter L. M."/>
        </authorList>
    </citation>
    <scope>NUCLEOTIDE SEQUENCE [LARGE SCALE GENOMIC DNA]</scope>
</reference>
<keyword evidence="2" id="KW-1185">Reference proteome</keyword>
<dbReference type="EMBL" id="UYRW01002920">
    <property type="protein sequence ID" value="VDK87218.1"/>
    <property type="molecule type" value="Genomic_DNA"/>
</dbReference>
<accession>A0A182EI42</accession>
<sequence length="96" mass="10501">MSLLAGLPCLPDNIQLITARYIARKTVLISMRQLPYDCSVMAYCKGNDDLDLIRQFFSSLNGSVYLSNLSGTKRGNTNRAAAFSCASHYGESACNL</sequence>
<name>A0A182EI42_ONCOC</name>